<dbReference type="GO" id="GO:0019441">
    <property type="term" value="P:L-tryptophan catabolic process to kynurenine"/>
    <property type="evidence" value="ECO:0007669"/>
    <property type="project" value="InterPro"/>
</dbReference>
<evidence type="ECO:0000256" key="3">
    <source>
        <dbReference type="ARBA" id="ARBA00023004"/>
    </source>
</evidence>
<dbReference type="GO" id="GO:0033754">
    <property type="term" value="F:indoleamine 2,3-dioxygenase activity"/>
    <property type="evidence" value="ECO:0007669"/>
    <property type="project" value="TreeGrafter"/>
</dbReference>
<dbReference type="GO" id="GO:0034354">
    <property type="term" value="P:'de novo' NAD+ biosynthetic process from L-tryptophan"/>
    <property type="evidence" value="ECO:0007669"/>
    <property type="project" value="TreeGrafter"/>
</dbReference>
<sequence>MLCNTVSRGDSQSQAPVASVADALNMKAGTADNGEAPFPDLSEFGITRNAFLPAKSPVTSLSDSYYEPWEYIAHNLPSLIDNDYIRDVVRELPVLSTNLLESEVEWQRAYVLLGFMAQAYIWGGDNPEPRLPPQITVPLLAVSAHLEVQPTLTYAGANLWNFSCPSSDFSLMDELKLHVSFTGSESESWFLLISVPMEAKAAGVLPTMIRALEAVKVRDYDTITSALGDLRVCIDDVRALLGRVDEKCDPMMFYHRIRPFFAGSMNMASAGLPNGVYYDEGAGRGGSWRQYSGGNNGQSALIQFFDAILGVQHADEHGAGGRKAFHVEVREYMPGPHRRLLEHIARMGSIRDLVLEEPISAAQHRLREAYTAATDALSALRDRHIQIVARYVIVPSRKPWTGKSRKNLASSSSTRKPGVVLMGTGGTKLMPFLRTSRDETRQAGKLMR</sequence>
<keyword evidence="7" id="KW-1185">Reference proteome</keyword>
<dbReference type="Proteomes" id="UP000811619">
    <property type="component" value="Unassembled WGS sequence"/>
</dbReference>
<evidence type="ECO:0000313" key="7">
    <source>
        <dbReference type="Proteomes" id="UP000811619"/>
    </source>
</evidence>
<evidence type="ECO:0000256" key="4">
    <source>
        <dbReference type="PIRSR" id="PIRSR600898-1"/>
    </source>
</evidence>
<dbReference type="PANTHER" id="PTHR28657">
    <property type="entry name" value="INDOLEAMINE 2,3-DIOXYGENASE"/>
    <property type="match status" value="1"/>
</dbReference>
<feature type="binding site" description="proximal binding residue" evidence="4">
    <location>
        <position position="384"/>
    </location>
    <ligand>
        <name>heme b</name>
        <dbReference type="ChEBI" id="CHEBI:60344"/>
    </ligand>
    <ligandPart>
        <name>Fe</name>
        <dbReference type="ChEBI" id="CHEBI:18248"/>
    </ligandPart>
</feature>
<proteinExistence type="inferred from homology"/>
<accession>A0A8K0JHU0</accession>
<name>A0A8K0JHU0_9HYPO</name>
<evidence type="ECO:0000313" key="6">
    <source>
        <dbReference type="EMBL" id="KAG5929747.1"/>
    </source>
</evidence>
<dbReference type="GO" id="GO:0020037">
    <property type="term" value="F:heme binding"/>
    <property type="evidence" value="ECO:0007669"/>
    <property type="project" value="InterPro"/>
</dbReference>
<comment type="caution">
    <text evidence="6">The sequence shown here is derived from an EMBL/GenBank/DDBJ whole genome shotgun (WGS) entry which is preliminary data.</text>
</comment>
<protein>
    <recommendedName>
        <fullName evidence="8">Indoleamine 2,3-dioxygenase</fullName>
    </recommendedName>
</protein>
<evidence type="ECO:0000256" key="2">
    <source>
        <dbReference type="ARBA" id="ARBA00022723"/>
    </source>
</evidence>
<feature type="region of interest" description="Disordered" evidence="5">
    <location>
        <begin position="401"/>
        <end position="421"/>
    </location>
</feature>
<dbReference type="AlphaFoldDB" id="A0A8K0JHU0"/>
<dbReference type="GO" id="GO:0046872">
    <property type="term" value="F:metal ion binding"/>
    <property type="evidence" value="ECO:0007669"/>
    <property type="project" value="UniProtKB-KW"/>
</dbReference>
<dbReference type="Pfam" id="PF01231">
    <property type="entry name" value="IDO"/>
    <property type="match status" value="1"/>
</dbReference>
<dbReference type="Gene3D" id="1.20.58.480">
    <property type="match status" value="1"/>
</dbReference>
<dbReference type="InterPro" id="IPR037217">
    <property type="entry name" value="Trp/Indoleamine_2_3_dOase-like"/>
</dbReference>
<dbReference type="OrthoDB" id="540174at2759"/>
<evidence type="ECO:0000256" key="1">
    <source>
        <dbReference type="ARBA" id="ARBA00007119"/>
    </source>
</evidence>
<reference evidence="6" key="1">
    <citation type="journal article" date="2020" name="bioRxiv">
        <title>Whole genome comparisons of ergot fungi reveals the divergence and evolution of species within the genus Claviceps are the result of varying mechanisms driving genome evolution and host range expansion.</title>
        <authorList>
            <person name="Wyka S.A."/>
            <person name="Mondo S.J."/>
            <person name="Liu M."/>
            <person name="Dettman J."/>
            <person name="Nalam V."/>
            <person name="Broders K.D."/>
        </authorList>
    </citation>
    <scope>NUCLEOTIDE SEQUENCE</scope>
    <source>
        <strain evidence="6">CCC 489</strain>
    </source>
</reference>
<keyword evidence="4" id="KW-0349">Heme</keyword>
<dbReference type="EMBL" id="SRPY01000042">
    <property type="protein sequence ID" value="KAG5929747.1"/>
    <property type="molecule type" value="Genomic_DNA"/>
</dbReference>
<organism evidence="6 7">
    <name type="scientific">Claviceps africana</name>
    <dbReference type="NCBI Taxonomy" id="83212"/>
    <lineage>
        <taxon>Eukaryota</taxon>
        <taxon>Fungi</taxon>
        <taxon>Dikarya</taxon>
        <taxon>Ascomycota</taxon>
        <taxon>Pezizomycotina</taxon>
        <taxon>Sordariomycetes</taxon>
        <taxon>Hypocreomycetidae</taxon>
        <taxon>Hypocreales</taxon>
        <taxon>Clavicipitaceae</taxon>
        <taxon>Claviceps</taxon>
    </lineage>
</organism>
<comment type="similarity">
    <text evidence="1">Belongs to the indoleamine 2,3-dioxygenase family.</text>
</comment>
<dbReference type="SUPFAM" id="SSF140959">
    <property type="entry name" value="Indolic compounds 2,3-dioxygenase-like"/>
    <property type="match status" value="1"/>
</dbReference>
<dbReference type="GO" id="GO:0005737">
    <property type="term" value="C:cytoplasm"/>
    <property type="evidence" value="ECO:0007669"/>
    <property type="project" value="TreeGrafter"/>
</dbReference>
<dbReference type="InterPro" id="IPR000898">
    <property type="entry name" value="Indolamine_dOase"/>
</dbReference>
<keyword evidence="2 4" id="KW-0479">Metal-binding</keyword>
<keyword evidence="3 4" id="KW-0408">Iron</keyword>
<evidence type="ECO:0008006" key="8">
    <source>
        <dbReference type="Google" id="ProtNLM"/>
    </source>
</evidence>
<evidence type="ECO:0000256" key="5">
    <source>
        <dbReference type="SAM" id="MobiDB-lite"/>
    </source>
</evidence>
<gene>
    <name evidence="6" type="ORF">E4U42_004674</name>
</gene>
<dbReference type="PANTHER" id="PTHR28657:SF10">
    <property type="entry name" value="INDOLEAMINE 2,3-DIOXYGENASE"/>
    <property type="match status" value="1"/>
</dbReference>